<evidence type="ECO:0000256" key="7">
    <source>
        <dbReference type="SAM" id="Coils"/>
    </source>
</evidence>
<evidence type="ECO:0000256" key="1">
    <source>
        <dbReference type="ARBA" id="ARBA00004141"/>
    </source>
</evidence>
<protein>
    <submittedName>
        <fullName evidence="10">Uncharacterized protein LOC103513564</fullName>
    </submittedName>
</protein>
<keyword evidence="9" id="KW-1185">Reference proteome</keyword>
<feature type="transmembrane region" description="Helical" evidence="8">
    <location>
        <begin position="76"/>
        <end position="98"/>
    </location>
</feature>
<evidence type="ECO:0000256" key="5">
    <source>
        <dbReference type="ARBA" id="ARBA00023136"/>
    </source>
</evidence>
<feature type="non-terminal residue" evidence="10">
    <location>
        <position position="395"/>
    </location>
</feature>
<dbReference type="Pfam" id="PF05478">
    <property type="entry name" value="Prominin"/>
    <property type="match status" value="1"/>
</dbReference>
<gene>
    <name evidence="10" type="primary">LOC103513564</name>
</gene>
<evidence type="ECO:0000256" key="4">
    <source>
        <dbReference type="ARBA" id="ARBA00022989"/>
    </source>
</evidence>
<evidence type="ECO:0000256" key="3">
    <source>
        <dbReference type="ARBA" id="ARBA00022692"/>
    </source>
</evidence>
<comment type="subcellular location">
    <subcellularLocation>
        <location evidence="1">Membrane</location>
        <topology evidence="1">Multi-pass membrane protein</topology>
    </subcellularLocation>
</comment>
<dbReference type="PANTHER" id="PTHR22730:SF1">
    <property type="entry name" value="PROMININ-LIKE PROTEIN"/>
    <property type="match status" value="1"/>
</dbReference>
<evidence type="ECO:0000256" key="6">
    <source>
        <dbReference type="ARBA" id="ARBA00023180"/>
    </source>
</evidence>
<dbReference type="PANTHER" id="PTHR22730">
    <property type="entry name" value="PROMININ PROM PROTEIN"/>
    <property type="match status" value="1"/>
</dbReference>
<feature type="transmembrane region" description="Helical" evidence="8">
    <location>
        <begin position="118"/>
        <end position="140"/>
    </location>
</feature>
<evidence type="ECO:0000313" key="10">
    <source>
        <dbReference type="RefSeq" id="XP_008476629.1"/>
    </source>
</evidence>
<evidence type="ECO:0000313" key="9">
    <source>
        <dbReference type="Proteomes" id="UP000079169"/>
    </source>
</evidence>
<name>A0A1S3D8G4_DIACI</name>
<evidence type="ECO:0000256" key="2">
    <source>
        <dbReference type="ARBA" id="ARBA00006058"/>
    </source>
</evidence>
<dbReference type="Proteomes" id="UP000079169">
    <property type="component" value="Unplaced"/>
</dbReference>
<dbReference type="InterPro" id="IPR008795">
    <property type="entry name" value="Prominin"/>
</dbReference>
<dbReference type="PaxDb" id="121845-A0A1S3D8G4"/>
<dbReference type="RefSeq" id="XP_008476629.1">
    <property type="nucleotide sequence ID" value="XM_008478407.1"/>
</dbReference>
<keyword evidence="3 8" id="KW-0812">Transmembrane</keyword>
<organism evidence="9 10">
    <name type="scientific">Diaphorina citri</name>
    <name type="common">Asian citrus psyllid</name>
    <dbReference type="NCBI Taxonomy" id="121845"/>
    <lineage>
        <taxon>Eukaryota</taxon>
        <taxon>Metazoa</taxon>
        <taxon>Ecdysozoa</taxon>
        <taxon>Arthropoda</taxon>
        <taxon>Hexapoda</taxon>
        <taxon>Insecta</taxon>
        <taxon>Pterygota</taxon>
        <taxon>Neoptera</taxon>
        <taxon>Paraneoptera</taxon>
        <taxon>Hemiptera</taxon>
        <taxon>Sternorrhyncha</taxon>
        <taxon>Psylloidea</taxon>
        <taxon>Psyllidae</taxon>
        <taxon>Diaphorininae</taxon>
        <taxon>Diaphorina</taxon>
    </lineage>
</organism>
<evidence type="ECO:0000256" key="8">
    <source>
        <dbReference type="SAM" id="Phobius"/>
    </source>
</evidence>
<feature type="coiled-coil region" evidence="7">
    <location>
        <begin position="220"/>
        <end position="247"/>
    </location>
</feature>
<keyword evidence="5 8" id="KW-0472">Membrane</keyword>
<proteinExistence type="inferred from homology"/>
<comment type="similarity">
    <text evidence="2">Belongs to the prominin family.</text>
</comment>
<dbReference type="KEGG" id="dci:103513564"/>
<sequence length="395" mass="45329">MKETMKIHGFGDRTENLLYEKRVDNHGTKPCLGVEHQFLSQETHKHNVQLIQLALSREIPTEMSAILKLVHLEMGYIVLGVILLITMLTLPCILLTQVCCSEYDLHDYDKSSRVCKRTLIFMLQILIVCVLVGIVGMISTNEEMSTHLRRASHMSRSALEDMSTFINNAQGDIHSVIMDSYDYIFANIEGHLENVENVLGIPIQKVIAKETGIDVALMSLMEVALEIKKLTERITALLADCATFKEKLVESGDKLRDARAQIILFKKQCPDRERMLCDTIDGEGLEITLNIDRITRDEKLLQLKQCDIDGLVLDVHRIRNEFTNLPVKIVKDTRDMRTDIKHELIVQRRMLEDAVSAVKKMSKDVTQRIFLTQRNVDNYSELFEKVDFWRWTAGI</sequence>
<accession>A0A1S3D8G4</accession>
<reference evidence="10" key="1">
    <citation type="submission" date="2025-08" db="UniProtKB">
        <authorList>
            <consortium name="RefSeq"/>
        </authorList>
    </citation>
    <scope>IDENTIFICATION</scope>
</reference>
<keyword evidence="4 8" id="KW-1133">Transmembrane helix</keyword>
<dbReference type="GO" id="GO:0016020">
    <property type="term" value="C:membrane"/>
    <property type="evidence" value="ECO:0007669"/>
    <property type="project" value="UniProtKB-SubCell"/>
</dbReference>
<dbReference type="STRING" id="121845.A0A1S3D8G4"/>
<keyword evidence="6" id="KW-0325">Glycoprotein</keyword>
<keyword evidence="7" id="KW-0175">Coiled coil</keyword>
<dbReference type="GeneID" id="103513564"/>
<dbReference type="AlphaFoldDB" id="A0A1S3D8G4"/>